<dbReference type="STRING" id="597456.A0A0L7R2X2"/>
<organism evidence="2 3">
    <name type="scientific">Habropoda laboriosa</name>
    <dbReference type="NCBI Taxonomy" id="597456"/>
    <lineage>
        <taxon>Eukaryota</taxon>
        <taxon>Metazoa</taxon>
        <taxon>Ecdysozoa</taxon>
        <taxon>Arthropoda</taxon>
        <taxon>Hexapoda</taxon>
        <taxon>Insecta</taxon>
        <taxon>Pterygota</taxon>
        <taxon>Neoptera</taxon>
        <taxon>Endopterygota</taxon>
        <taxon>Hymenoptera</taxon>
        <taxon>Apocrita</taxon>
        <taxon>Aculeata</taxon>
        <taxon>Apoidea</taxon>
        <taxon>Anthophila</taxon>
        <taxon>Apidae</taxon>
        <taxon>Habropoda</taxon>
    </lineage>
</organism>
<keyword evidence="1" id="KW-0472">Membrane</keyword>
<gene>
    <name evidence="2" type="ORF">WH47_01991</name>
</gene>
<feature type="transmembrane region" description="Helical" evidence="1">
    <location>
        <begin position="55"/>
        <end position="80"/>
    </location>
</feature>
<evidence type="ECO:0000313" key="2">
    <source>
        <dbReference type="EMBL" id="KOC65126.1"/>
    </source>
</evidence>
<dbReference type="EMBL" id="KQ414665">
    <property type="protein sequence ID" value="KOC65126.1"/>
    <property type="molecule type" value="Genomic_DNA"/>
</dbReference>
<dbReference type="AlphaFoldDB" id="A0A0L7R2X2"/>
<sequence length="101" mass="11367">GIDCSIGHKNIISKFLDSCPGLLDNQDKSYCCLDFETNEMYCCNRMEFALKSTGALLAVIIVIGVVFSLILFCVSCLYCSCCPWYRRRHRGTVYGSKNLFA</sequence>
<dbReference type="OrthoDB" id="7687651at2759"/>
<keyword evidence="1" id="KW-1133">Transmembrane helix</keyword>
<keyword evidence="3" id="KW-1185">Reference proteome</keyword>
<name>A0A0L7R2X2_9HYME</name>
<protein>
    <submittedName>
        <fullName evidence="2">Uncharacterized protein</fullName>
    </submittedName>
</protein>
<proteinExistence type="predicted"/>
<reference evidence="2 3" key="1">
    <citation type="submission" date="2015-07" db="EMBL/GenBank/DDBJ databases">
        <title>The genome of Habropoda laboriosa.</title>
        <authorList>
            <person name="Pan H."/>
            <person name="Kapheim K."/>
        </authorList>
    </citation>
    <scope>NUCLEOTIDE SEQUENCE [LARGE SCALE GENOMIC DNA]</scope>
    <source>
        <strain evidence="2">0110345459</strain>
    </source>
</reference>
<feature type="non-terminal residue" evidence="2">
    <location>
        <position position="1"/>
    </location>
</feature>
<evidence type="ECO:0000256" key="1">
    <source>
        <dbReference type="SAM" id="Phobius"/>
    </source>
</evidence>
<evidence type="ECO:0000313" key="3">
    <source>
        <dbReference type="Proteomes" id="UP000053825"/>
    </source>
</evidence>
<accession>A0A0L7R2X2</accession>
<keyword evidence="1" id="KW-0812">Transmembrane</keyword>
<dbReference type="Proteomes" id="UP000053825">
    <property type="component" value="Unassembled WGS sequence"/>
</dbReference>